<dbReference type="Pfam" id="PF14226">
    <property type="entry name" value="DIOX_N"/>
    <property type="match status" value="1"/>
</dbReference>
<dbReference type="SUPFAM" id="SSF51197">
    <property type="entry name" value="Clavaminate synthase-like"/>
    <property type="match status" value="1"/>
</dbReference>
<accession>A0AAD7BF71</accession>
<dbReference type="AlphaFoldDB" id="A0AAD7BF71"/>
<dbReference type="PRINTS" id="PR00682">
    <property type="entry name" value="IPNSYNTHASE"/>
</dbReference>
<dbReference type="InterPro" id="IPR005123">
    <property type="entry name" value="Oxoglu/Fe-dep_dioxygenase_dom"/>
</dbReference>
<keyword evidence="4" id="KW-1185">Reference proteome</keyword>
<reference evidence="3" key="1">
    <citation type="submission" date="2023-03" db="EMBL/GenBank/DDBJ databases">
        <title>Massive genome expansion in bonnet fungi (Mycena s.s.) driven by repeated elements and novel gene families across ecological guilds.</title>
        <authorList>
            <consortium name="Lawrence Berkeley National Laboratory"/>
            <person name="Harder C.B."/>
            <person name="Miyauchi S."/>
            <person name="Viragh M."/>
            <person name="Kuo A."/>
            <person name="Thoen E."/>
            <person name="Andreopoulos B."/>
            <person name="Lu D."/>
            <person name="Skrede I."/>
            <person name="Drula E."/>
            <person name="Henrissat B."/>
            <person name="Morin E."/>
            <person name="Kohler A."/>
            <person name="Barry K."/>
            <person name="LaButti K."/>
            <person name="Morin E."/>
            <person name="Salamov A."/>
            <person name="Lipzen A."/>
            <person name="Mereny Z."/>
            <person name="Hegedus B."/>
            <person name="Baldrian P."/>
            <person name="Stursova M."/>
            <person name="Weitz H."/>
            <person name="Taylor A."/>
            <person name="Grigoriev I.V."/>
            <person name="Nagy L.G."/>
            <person name="Martin F."/>
            <person name="Kauserud H."/>
        </authorList>
    </citation>
    <scope>NUCLEOTIDE SEQUENCE</scope>
    <source>
        <strain evidence="3">9284</strain>
    </source>
</reference>
<dbReference type="Gene3D" id="2.60.120.330">
    <property type="entry name" value="B-lactam Antibiotic, Isopenicillin N Synthase, Chain"/>
    <property type="match status" value="1"/>
</dbReference>
<dbReference type="InterPro" id="IPR027443">
    <property type="entry name" value="IPNS-like_sf"/>
</dbReference>
<dbReference type="GO" id="GO:0046872">
    <property type="term" value="F:metal ion binding"/>
    <property type="evidence" value="ECO:0007669"/>
    <property type="project" value="UniProtKB-KW"/>
</dbReference>
<dbReference type="PROSITE" id="PS51471">
    <property type="entry name" value="FE2OG_OXY"/>
    <property type="match status" value="1"/>
</dbReference>
<keyword evidence="1" id="KW-0408">Iron</keyword>
<sequence>MPPVDHILQDSGISVVDFSGFLDGSNKQAVASAIVDSFKRVGFVYLLNHGISKERAAKMFAVSKEFFDQPMDVKQLAPHPPSGEHHRGYSAPGREKVVQYGYGEDLNLAQAEGEAPDFKEHFECGSEPNVGCPNIWLPDGALPGFKETCLDFYYFCYGVQLNILRALAVGLGIEEEYFLQYHSSPDENQLRLLHYPSVSADTVVGRISAHSDYASITLLLQDDTGGLEIEDPHEPGVFRPAPPINDALIVNAGDFLMRWSNDTIKSTIHRVRAPATLAGADGMIPARYSLPYFCAADPDTVVDCIPGTWDDAHPKKYEPISAGEYVRKRLAAAY</sequence>
<evidence type="ECO:0000256" key="1">
    <source>
        <dbReference type="RuleBase" id="RU003682"/>
    </source>
</evidence>
<evidence type="ECO:0000259" key="2">
    <source>
        <dbReference type="PROSITE" id="PS51471"/>
    </source>
</evidence>
<keyword evidence="1" id="KW-0560">Oxidoreductase</keyword>
<evidence type="ECO:0000313" key="3">
    <source>
        <dbReference type="EMBL" id="KAJ7618700.1"/>
    </source>
</evidence>
<comment type="caution">
    <text evidence="3">The sequence shown here is derived from an EMBL/GenBank/DDBJ whole genome shotgun (WGS) entry which is preliminary data.</text>
</comment>
<dbReference type="Pfam" id="PF03171">
    <property type="entry name" value="2OG-FeII_Oxy"/>
    <property type="match status" value="1"/>
</dbReference>
<feature type="domain" description="Fe2OG dioxygenase" evidence="2">
    <location>
        <begin position="186"/>
        <end position="296"/>
    </location>
</feature>
<dbReference type="EMBL" id="JARKIF010000019">
    <property type="protein sequence ID" value="KAJ7618700.1"/>
    <property type="molecule type" value="Genomic_DNA"/>
</dbReference>
<evidence type="ECO:0000313" key="4">
    <source>
        <dbReference type="Proteomes" id="UP001221142"/>
    </source>
</evidence>
<dbReference type="Proteomes" id="UP001221142">
    <property type="component" value="Unassembled WGS sequence"/>
</dbReference>
<comment type="similarity">
    <text evidence="1">Belongs to the iron/ascorbate-dependent oxidoreductase family.</text>
</comment>
<dbReference type="GO" id="GO:0051213">
    <property type="term" value="F:dioxygenase activity"/>
    <property type="evidence" value="ECO:0007669"/>
    <property type="project" value="UniProtKB-KW"/>
</dbReference>
<keyword evidence="3" id="KW-0223">Dioxygenase</keyword>
<name>A0AAD7BF71_9AGAR</name>
<dbReference type="InterPro" id="IPR044861">
    <property type="entry name" value="IPNS-like_FE2OG_OXY"/>
</dbReference>
<gene>
    <name evidence="3" type="ORF">FB45DRAFT_932251</name>
</gene>
<proteinExistence type="inferred from homology"/>
<keyword evidence="1" id="KW-0479">Metal-binding</keyword>
<dbReference type="PANTHER" id="PTHR47990">
    <property type="entry name" value="2-OXOGLUTARATE (2OG) AND FE(II)-DEPENDENT OXYGENASE SUPERFAMILY PROTEIN-RELATED"/>
    <property type="match status" value="1"/>
</dbReference>
<dbReference type="InterPro" id="IPR050231">
    <property type="entry name" value="Iron_ascorbate_oxido_reductase"/>
</dbReference>
<dbReference type="InterPro" id="IPR026992">
    <property type="entry name" value="DIOX_N"/>
</dbReference>
<organism evidence="3 4">
    <name type="scientific">Roridomyces roridus</name>
    <dbReference type="NCBI Taxonomy" id="1738132"/>
    <lineage>
        <taxon>Eukaryota</taxon>
        <taxon>Fungi</taxon>
        <taxon>Dikarya</taxon>
        <taxon>Basidiomycota</taxon>
        <taxon>Agaricomycotina</taxon>
        <taxon>Agaricomycetes</taxon>
        <taxon>Agaricomycetidae</taxon>
        <taxon>Agaricales</taxon>
        <taxon>Marasmiineae</taxon>
        <taxon>Mycenaceae</taxon>
        <taxon>Roridomyces</taxon>
    </lineage>
</organism>
<protein>
    <submittedName>
        <fullName evidence="3">Thymine dioxygenase</fullName>
    </submittedName>
</protein>